<dbReference type="Proteomes" id="UP000033649">
    <property type="component" value="Unassembled WGS sequence"/>
</dbReference>
<evidence type="ECO:0000256" key="3">
    <source>
        <dbReference type="ARBA" id="ARBA00011950"/>
    </source>
</evidence>
<evidence type="ECO:0000256" key="1">
    <source>
        <dbReference type="ARBA" id="ARBA00005046"/>
    </source>
</evidence>
<comment type="caution">
    <text evidence="13">The sequence shown here is derived from an EMBL/GenBank/DDBJ whole genome shotgun (WGS) entry which is preliminary data.</text>
</comment>
<keyword evidence="5" id="KW-0501">Molybdenum cofactor biosynthesis</keyword>
<evidence type="ECO:0000256" key="8">
    <source>
        <dbReference type="ARBA" id="ARBA00029745"/>
    </source>
</evidence>
<gene>
    <name evidence="13" type="ORF">VE26_10445</name>
</gene>
<dbReference type="InterPro" id="IPR003448">
    <property type="entry name" value="Mopterin_biosynth_MoaE"/>
</dbReference>
<name>A0A0F5FEF2_9HYPH</name>
<accession>A0A0F5FEF2</accession>
<keyword evidence="14" id="KW-1185">Reference proteome</keyword>
<protein>
    <recommendedName>
        <fullName evidence="4">Molybdopterin synthase catalytic subunit</fullName>
        <ecNumber evidence="3">2.8.1.12</ecNumber>
    </recommendedName>
    <alternativeName>
        <fullName evidence="10">MPT synthase subunit 2</fullName>
    </alternativeName>
    <alternativeName>
        <fullName evidence="8">Molybdenum cofactor biosynthesis protein E</fullName>
    </alternativeName>
    <alternativeName>
        <fullName evidence="9">Molybdopterin-converting factor large subunit</fullName>
    </alternativeName>
    <alternativeName>
        <fullName evidence="11">Molybdopterin-converting factor subunit 2</fullName>
    </alternativeName>
</protein>
<dbReference type="PATRIC" id="fig|429727.3.peg.2151"/>
<evidence type="ECO:0000256" key="2">
    <source>
        <dbReference type="ARBA" id="ARBA00005426"/>
    </source>
</evidence>
<evidence type="ECO:0000256" key="12">
    <source>
        <dbReference type="ARBA" id="ARBA00049878"/>
    </source>
</evidence>
<evidence type="ECO:0000256" key="7">
    <source>
        <dbReference type="ARBA" id="ARBA00026066"/>
    </source>
</evidence>
<evidence type="ECO:0000256" key="10">
    <source>
        <dbReference type="ARBA" id="ARBA00030781"/>
    </source>
</evidence>
<dbReference type="PANTHER" id="PTHR23404">
    <property type="entry name" value="MOLYBDOPTERIN SYNTHASE RELATED"/>
    <property type="match status" value="1"/>
</dbReference>
<dbReference type="CDD" id="cd00756">
    <property type="entry name" value="MoaE"/>
    <property type="match status" value="1"/>
</dbReference>
<evidence type="ECO:0000256" key="9">
    <source>
        <dbReference type="ARBA" id="ARBA00030407"/>
    </source>
</evidence>
<proteinExistence type="inferred from homology"/>
<comment type="similarity">
    <text evidence="2">Belongs to the MoaE family.</text>
</comment>
<comment type="subunit">
    <text evidence="7">Heterotetramer of 2 MoaD subunits and 2 MoaE subunits. Also stable as homodimer. The enzyme changes between these two forms during catalysis.</text>
</comment>
<evidence type="ECO:0000313" key="14">
    <source>
        <dbReference type="Proteomes" id="UP000033649"/>
    </source>
</evidence>
<dbReference type="Pfam" id="PF02391">
    <property type="entry name" value="MoaE"/>
    <property type="match status" value="1"/>
</dbReference>
<dbReference type="SUPFAM" id="SSF54690">
    <property type="entry name" value="Molybdopterin synthase subunit MoaE"/>
    <property type="match status" value="1"/>
</dbReference>
<dbReference type="Gene3D" id="3.90.1170.40">
    <property type="entry name" value="Molybdopterin biosynthesis MoaE subunit"/>
    <property type="match status" value="1"/>
</dbReference>
<evidence type="ECO:0000256" key="11">
    <source>
        <dbReference type="ARBA" id="ARBA00032474"/>
    </source>
</evidence>
<evidence type="ECO:0000256" key="4">
    <source>
        <dbReference type="ARBA" id="ARBA00013858"/>
    </source>
</evidence>
<dbReference type="EC" id="2.8.1.12" evidence="3"/>
<dbReference type="GO" id="GO:0006777">
    <property type="term" value="P:Mo-molybdopterin cofactor biosynthetic process"/>
    <property type="evidence" value="ECO:0007669"/>
    <property type="project" value="UniProtKB-KW"/>
</dbReference>
<dbReference type="STRING" id="429727.VE26_10445"/>
<dbReference type="AlphaFoldDB" id="A0A0F5FEF2"/>
<comment type="pathway">
    <text evidence="1">Cofactor biosynthesis; molybdopterin biosynthesis.</text>
</comment>
<comment type="function">
    <text evidence="6">Converts molybdopterin precursor Z into molybdopterin. This requires the incorporation of two sulfur atoms into precursor Z to generate a dithiolene group. The sulfur is provided by MoaD.</text>
</comment>
<comment type="catalytic activity">
    <reaction evidence="12">
        <text>2 [molybdopterin-synthase sulfur-carrier protein]-C-terminal-Gly-aminoethanethioate + cyclic pyranopterin phosphate + H2O = molybdopterin + 2 [molybdopterin-synthase sulfur-carrier protein]-C-terminal Gly-Gly + 2 H(+)</text>
        <dbReference type="Rhea" id="RHEA:26333"/>
        <dbReference type="Rhea" id="RHEA-COMP:12202"/>
        <dbReference type="Rhea" id="RHEA-COMP:19907"/>
        <dbReference type="ChEBI" id="CHEBI:15377"/>
        <dbReference type="ChEBI" id="CHEBI:15378"/>
        <dbReference type="ChEBI" id="CHEBI:58698"/>
        <dbReference type="ChEBI" id="CHEBI:59648"/>
        <dbReference type="ChEBI" id="CHEBI:90778"/>
        <dbReference type="ChEBI" id="CHEBI:232372"/>
        <dbReference type="EC" id="2.8.1.12"/>
    </reaction>
</comment>
<dbReference type="OrthoDB" id="9803224at2"/>
<evidence type="ECO:0000313" key="13">
    <source>
        <dbReference type="EMBL" id="KKB07231.1"/>
    </source>
</evidence>
<organism evidence="13 14">
    <name type="scientific">Devosia chinhatensis</name>
    <dbReference type="NCBI Taxonomy" id="429727"/>
    <lineage>
        <taxon>Bacteria</taxon>
        <taxon>Pseudomonadati</taxon>
        <taxon>Pseudomonadota</taxon>
        <taxon>Alphaproteobacteria</taxon>
        <taxon>Hyphomicrobiales</taxon>
        <taxon>Devosiaceae</taxon>
        <taxon>Devosia</taxon>
    </lineage>
</organism>
<dbReference type="UniPathway" id="UPA00344"/>
<dbReference type="EMBL" id="JZEY01000061">
    <property type="protein sequence ID" value="KKB07231.1"/>
    <property type="molecule type" value="Genomic_DNA"/>
</dbReference>
<evidence type="ECO:0000256" key="6">
    <source>
        <dbReference type="ARBA" id="ARBA00025448"/>
    </source>
</evidence>
<evidence type="ECO:0000256" key="5">
    <source>
        <dbReference type="ARBA" id="ARBA00023150"/>
    </source>
</evidence>
<reference evidence="13 14" key="1">
    <citation type="submission" date="2015-03" db="EMBL/GenBank/DDBJ databases">
        <authorList>
            <person name="Hassan Y."/>
            <person name="Lepp D."/>
            <person name="Li X.-Z."/>
            <person name="Zhou T."/>
        </authorList>
    </citation>
    <scope>NUCLEOTIDE SEQUENCE [LARGE SCALE GENOMIC DNA]</scope>
    <source>
        <strain evidence="13 14">IPL18</strain>
    </source>
</reference>
<dbReference type="InterPro" id="IPR036563">
    <property type="entry name" value="MoaE_sf"/>
</dbReference>
<sequence>MMILVSQAPFDPGAQANRFHTSHSEAGAMVSFTGLVRSDPRDPITALILECYENLARNELAAIRDAAIARFTLIDAAIIHRHGRLVPGEPIMMVATLSAHRQAAFDGAQFLMDYLKTDAPFWKQEETAQGLRWVDAKPADDAARDRWTR</sequence>
<dbReference type="GO" id="GO:0030366">
    <property type="term" value="F:molybdopterin synthase activity"/>
    <property type="evidence" value="ECO:0007669"/>
    <property type="project" value="UniProtKB-EC"/>
</dbReference>